<dbReference type="EMBL" id="LFYR01000291">
    <property type="protein sequence ID" value="KMZ74520.1"/>
    <property type="molecule type" value="Genomic_DNA"/>
</dbReference>
<feature type="coiled-coil region" evidence="5">
    <location>
        <begin position="267"/>
        <end position="362"/>
    </location>
</feature>
<gene>
    <name evidence="9" type="ORF">ZOSMA_126G00060</name>
</gene>
<keyword evidence="10" id="KW-1185">Reference proteome</keyword>
<evidence type="ECO:0000256" key="3">
    <source>
        <dbReference type="ARBA" id="ARBA00023175"/>
    </source>
</evidence>
<evidence type="ECO:0000259" key="7">
    <source>
        <dbReference type="PROSITE" id="PS50021"/>
    </source>
</evidence>
<dbReference type="GO" id="GO:0007017">
    <property type="term" value="P:microtubule-based process"/>
    <property type="evidence" value="ECO:0000318"/>
    <property type="project" value="GO_Central"/>
</dbReference>
<evidence type="ECO:0000256" key="4">
    <source>
        <dbReference type="PROSITE-ProRule" id="PRU00283"/>
    </source>
</evidence>
<evidence type="ECO:0000256" key="2">
    <source>
        <dbReference type="ARBA" id="ARBA00022701"/>
    </source>
</evidence>
<dbReference type="InterPro" id="IPR001715">
    <property type="entry name" value="CH_dom"/>
</dbReference>
<dbReference type="OrthoDB" id="3176171at2759"/>
<dbReference type="AlphaFoldDB" id="A0A0K9Q241"/>
<dbReference type="GO" id="GO:0005524">
    <property type="term" value="F:ATP binding"/>
    <property type="evidence" value="ECO:0007669"/>
    <property type="project" value="UniProtKB-UniRule"/>
</dbReference>
<evidence type="ECO:0000259" key="8">
    <source>
        <dbReference type="PROSITE" id="PS50067"/>
    </source>
</evidence>
<dbReference type="GO" id="GO:0015630">
    <property type="term" value="C:microtubule cytoskeleton"/>
    <property type="evidence" value="ECO:0000318"/>
    <property type="project" value="GO_Central"/>
</dbReference>
<keyword evidence="3 4" id="KW-0505">Motor protein</keyword>
<dbReference type="STRING" id="29655.A0A0K9Q241"/>
<reference evidence="10" key="1">
    <citation type="journal article" date="2016" name="Nature">
        <title>The genome of the seagrass Zostera marina reveals angiosperm adaptation to the sea.</title>
        <authorList>
            <person name="Olsen J.L."/>
            <person name="Rouze P."/>
            <person name="Verhelst B."/>
            <person name="Lin Y.-C."/>
            <person name="Bayer T."/>
            <person name="Collen J."/>
            <person name="Dattolo E."/>
            <person name="De Paoli E."/>
            <person name="Dittami S."/>
            <person name="Maumus F."/>
            <person name="Michel G."/>
            <person name="Kersting A."/>
            <person name="Lauritano C."/>
            <person name="Lohaus R."/>
            <person name="Toepel M."/>
            <person name="Tonon T."/>
            <person name="Vanneste K."/>
            <person name="Amirebrahimi M."/>
            <person name="Brakel J."/>
            <person name="Bostroem C."/>
            <person name="Chovatia M."/>
            <person name="Grimwood J."/>
            <person name="Jenkins J.W."/>
            <person name="Jueterbock A."/>
            <person name="Mraz A."/>
            <person name="Stam W.T."/>
            <person name="Tice H."/>
            <person name="Bornberg-Bauer E."/>
            <person name="Green P.J."/>
            <person name="Pearson G.A."/>
            <person name="Procaccini G."/>
            <person name="Duarte C.M."/>
            <person name="Schmutz J."/>
            <person name="Reusch T.B.H."/>
            <person name="Van de Peer Y."/>
        </authorList>
    </citation>
    <scope>NUCLEOTIDE SEQUENCE [LARGE SCALE GENOMIC DNA]</scope>
    <source>
        <strain evidence="10">cv. Finnish</strain>
    </source>
</reference>
<dbReference type="SUPFAM" id="SSF52540">
    <property type="entry name" value="P-loop containing nucleoside triphosphate hydrolases"/>
    <property type="match status" value="1"/>
</dbReference>
<dbReference type="CDD" id="cd21203">
    <property type="entry name" value="CH_AtKIN14-like"/>
    <property type="match status" value="1"/>
</dbReference>
<dbReference type="InterPro" id="IPR001752">
    <property type="entry name" value="Kinesin_motor_dom"/>
</dbReference>
<name>A0A0K9Q241_ZOSMR</name>
<dbReference type="InterPro" id="IPR027640">
    <property type="entry name" value="Kinesin-like_fam"/>
</dbReference>
<dbReference type="InterPro" id="IPR036961">
    <property type="entry name" value="Kinesin_motor_dom_sf"/>
</dbReference>
<feature type="binding site" evidence="4">
    <location>
        <begin position="534"/>
        <end position="541"/>
    </location>
    <ligand>
        <name>ATP</name>
        <dbReference type="ChEBI" id="CHEBI:30616"/>
    </ligand>
</feature>
<feature type="region of interest" description="Disordered" evidence="6">
    <location>
        <begin position="941"/>
        <end position="992"/>
    </location>
</feature>
<dbReference type="InterPro" id="IPR036872">
    <property type="entry name" value="CH_dom_sf"/>
</dbReference>
<feature type="compositionally biased region" description="Low complexity" evidence="6">
    <location>
        <begin position="970"/>
        <end position="985"/>
    </location>
</feature>
<dbReference type="Proteomes" id="UP000036987">
    <property type="component" value="Unassembled WGS sequence"/>
</dbReference>
<proteinExistence type="inferred from homology"/>
<dbReference type="Gene3D" id="1.10.418.10">
    <property type="entry name" value="Calponin-like domain"/>
    <property type="match status" value="1"/>
</dbReference>
<dbReference type="Gene3D" id="3.40.850.10">
    <property type="entry name" value="Kinesin motor domain"/>
    <property type="match status" value="1"/>
</dbReference>
<dbReference type="GO" id="GO:0007018">
    <property type="term" value="P:microtubule-based movement"/>
    <property type="evidence" value="ECO:0007669"/>
    <property type="project" value="InterPro"/>
</dbReference>
<feature type="compositionally biased region" description="Basic and acidic residues" evidence="6">
    <location>
        <begin position="954"/>
        <end position="969"/>
    </location>
</feature>
<feature type="domain" description="Kinesin motor" evidence="8">
    <location>
        <begin position="450"/>
        <end position="779"/>
    </location>
</feature>
<feature type="domain" description="Calponin-homology (CH)" evidence="7">
    <location>
        <begin position="14"/>
        <end position="119"/>
    </location>
</feature>
<organism evidence="9 10">
    <name type="scientific">Zostera marina</name>
    <name type="common">Eelgrass</name>
    <dbReference type="NCBI Taxonomy" id="29655"/>
    <lineage>
        <taxon>Eukaryota</taxon>
        <taxon>Viridiplantae</taxon>
        <taxon>Streptophyta</taxon>
        <taxon>Embryophyta</taxon>
        <taxon>Tracheophyta</taxon>
        <taxon>Spermatophyta</taxon>
        <taxon>Magnoliopsida</taxon>
        <taxon>Liliopsida</taxon>
        <taxon>Zosteraceae</taxon>
        <taxon>Zostera</taxon>
    </lineage>
</organism>
<dbReference type="SUPFAM" id="SSF47576">
    <property type="entry name" value="Calponin-homology domain, CH-domain"/>
    <property type="match status" value="1"/>
</dbReference>
<dbReference type="PRINTS" id="PR00380">
    <property type="entry name" value="KINESINHEAVY"/>
</dbReference>
<evidence type="ECO:0000313" key="9">
    <source>
        <dbReference type="EMBL" id="KMZ74520.1"/>
    </source>
</evidence>
<dbReference type="PROSITE" id="PS50021">
    <property type="entry name" value="CH"/>
    <property type="match status" value="1"/>
</dbReference>
<dbReference type="Pfam" id="PF00225">
    <property type="entry name" value="Kinesin"/>
    <property type="match status" value="1"/>
</dbReference>
<dbReference type="GO" id="GO:0005874">
    <property type="term" value="C:microtubule"/>
    <property type="evidence" value="ECO:0007669"/>
    <property type="project" value="UniProtKB-KW"/>
</dbReference>
<dbReference type="FunFam" id="3.40.850.10:FF:000111">
    <property type="entry name" value="p-loop nucleoside triphosphate hydrolase superfamily protein with CH (Calponin Homology) domain"/>
    <property type="match status" value="1"/>
</dbReference>
<dbReference type="PANTHER" id="PTHR47972">
    <property type="entry name" value="KINESIN-LIKE PROTEIN KLP-3"/>
    <property type="match status" value="1"/>
</dbReference>
<dbReference type="FunFam" id="3.40.850.10:FF:000178">
    <property type="entry name" value="Kinesin-related protein3"/>
    <property type="match status" value="1"/>
</dbReference>
<evidence type="ECO:0000256" key="5">
    <source>
        <dbReference type="SAM" id="Coils"/>
    </source>
</evidence>
<accession>A0A0K9Q241</accession>
<dbReference type="PANTHER" id="PTHR47972:SF14">
    <property type="entry name" value="KINESIN-LIKE PROTEIN KIN-14J"/>
    <property type="match status" value="1"/>
</dbReference>
<sequence length="992" mass="112843">MGVLDNDDRHIYEANRRLEFVEWINNLLELDLPLDISEPYLCEIFLDGTVLRGILKKLHIDVTEECLDDYGFRRNMENVERCILSIDEAGFPIFDASDLERGSTFSMIDCLLCLRDNGNQYEHILNGKKSPNRSNCSESDIEHVSRDHADDLFCKVFQQKQGDSSSFEKISELKKSNNFDYASTQSIISAVDKILCECIEKKNGEIPDRIAHSLRKAVQEIERKFSTQVLHVGYLNNVIRTRETKYQFRIKVLETINTGANNEIQIIKDFLERIKYEKLKIENMKKEKEQDILKLIEEKENCGITIAELQKEIQLINESYEKKNHELEIKSQEAKLEMEDKLKNAKFLLSESQKKIKCLEAKSELQDHRWNKKEYGYQNFIGLMMQSLKDLRVVSDSIRNETTTTYKIWENECAVLGKKLKEITDASENYHTVLSENRKLYNEVQELKGNIRVYCRIRPFLPGQIGNATTVDYIGENGEIVITNPLKQGKDGHRMFKFNKVFSPTISQEDVYLDTQPLIRSVLDGFNVCIFAYGQTGSGKTYTMSGPSVSSSKEDWGVNYRALNDLFHLKRKRRSTFLYEVGVQMIEIYNEQVRDLLSNESTPKRLGIWSFSQPNGLTVPDASMHPVKSTSDVFDLMKIGETNRAIGTTALNERSSRSHSILTVHVRGMDLETGSTLRGCLHLVDLAGSERIYRSEAIGDRLKEAQHINKSLSALGDVIYALAQKSAHVPYRNSKLTQVLQSSLGGNAKTFMFVQVNPDIESYSETISTLKFAERVSGVELGAAQSNKEGNDVRGLMEQVMSLKDSVARKDEEIMRLQLLKDLRTQPCKLVNKSLATKPRRQSMSPSGRLNLTAQRGRKLLGRTSSSHYDEFFLQSNLARGDNADVESLEFGDGDSEEKLSDMSYSHSLVSETDVSIMNCVDENKLIPKPLEDPNDKILTKVSSRVPRPSLNKFEQKSLFRSKSKDTSSSRKASAAQVSSTSLSRPSRKSLV</sequence>
<dbReference type="SMART" id="SM00129">
    <property type="entry name" value="KISc"/>
    <property type="match status" value="1"/>
</dbReference>
<comment type="similarity">
    <text evidence="1">Belongs to the TRAFAC class myosin-kinesin ATPase superfamily. Kinesin family. KIN-14 subfamily.</text>
</comment>
<evidence type="ECO:0000256" key="6">
    <source>
        <dbReference type="SAM" id="MobiDB-lite"/>
    </source>
</evidence>
<dbReference type="PROSITE" id="PS50067">
    <property type="entry name" value="KINESIN_MOTOR_2"/>
    <property type="match status" value="1"/>
</dbReference>
<dbReference type="GO" id="GO:0008017">
    <property type="term" value="F:microtubule binding"/>
    <property type="evidence" value="ECO:0000318"/>
    <property type="project" value="GO_Central"/>
</dbReference>
<keyword evidence="2" id="KW-0493">Microtubule</keyword>
<dbReference type="GO" id="GO:0003777">
    <property type="term" value="F:microtubule motor activity"/>
    <property type="evidence" value="ECO:0007669"/>
    <property type="project" value="InterPro"/>
</dbReference>
<dbReference type="InterPro" id="IPR027417">
    <property type="entry name" value="P-loop_NTPase"/>
</dbReference>
<evidence type="ECO:0000256" key="1">
    <source>
        <dbReference type="ARBA" id="ARBA00010899"/>
    </source>
</evidence>
<keyword evidence="5" id="KW-0175">Coiled coil</keyword>
<comment type="caution">
    <text evidence="9">The sequence shown here is derived from an EMBL/GenBank/DDBJ whole genome shotgun (WGS) entry which is preliminary data.</text>
</comment>
<keyword evidence="4" id="KW-0547">Nucleotide-binding</keyword>
<evidence type="ECO:0000313" key="10">
    <source>
        <dbReference type="Proteomes" id="UP000036987"/>
    </source>
</evidence>
<protein>
    <submittedName>
        <fullName evidence="9">Kinesin-like protein</fullName>
    </submittedName>
</protein>
<keyword evidence="4" id="KW-0067">ATP-binding</keyword>